<dbReference type="RefSeq" id="WP_005982340.1">
    <property type="nucleotide sequence ID" value="NZ_BAABXY010000001.1"/>
</dbReference>
<keyword evidence="2" id="KW-0717">Septation</keyword>
<dbReference type="GeneID" id="78456182"/>
<keyword evidence="1 5" id="KW-0132">Cell division</keyword>
<dbReference type="GO" id="GO:0000917">
    <property type="term" value="P:division septum assembly"/>
    <property type="evidence" value="ECO:0007669"/>
    <property type="project" value="UniProtKB-KW"/>
</dbReference>
<dbReference type="AlphaFoldDB" id="A0AAX1TML1"/>
<dbReference type="Pfam" id="PF04472">
    <property type="entry name" value="SepF"/>
    <property type="match status" value="1"/>
</dbReference>
<dbReference type="InterPro" id="IPR007561">
    <property type="entry name" value="Cell_div_SepF/SepF-rel"/>
</dbReference>
<dbReference type="Proteomes" id="UP000249008">
    <property type="component" value="Chromosome 1"/>
</dbReference>
<name>A0AAX1TML1_9FUSO</name>
<organism evidence="5 6">
    <name type="scientific">Fusobacterium ulcerans</name>
    <dbReference type="NCBI Taxonomy" id="861"/>
    <lineage>
        <taxon>Bacteria</taxon>
        <taxon>Fusobacteriati</taxon>
        <taxon>Fusobacteriota</taxon>
        <taxon>Fusobacteriia</taxon>
        <taxon>Fusobacteriales</taxon>
        <taxon>Fusobacteriaceae</taxon>
        <taxon>Fusobacterium</taxon>
    </lineage>
</organism>
<evidence type="ECO:0000313" key="5">
    <source>
        <dbReference type="EMBL" id="SQJ02977.1"/>
    </source>
</evidence>
<sequence>MDMDVNIVFIKPTKFEDCMKCIEHIKKDRIVHINLFDLDANDSQRILDYISGAVYIQEGQIVNPGEKVFCTIPKNKKFVFEYKDRNSVMDSRYDEEEEIIPSYKK</sequence>
<evidence type="ECO:0000256" key="4">
    <source>
        <dbReference type="ARBA" id="ARBA00044936"/>
    </source>
</evidence>
<evidence type="ECO:0000256" key="1">
    <source>
        <dbReference type="ARBA" id="ARBA00022618"/>
    </source>
</evidence>
<dbReference type="EMBL" id="LS483487">
    <property type="protein sequence ID" value="SQJ02977.1"/>
    <property type="molecule type" value="Genomic_DNA"/>
</dbReference>
<dbReference type="InterPro" id="IPR038594">
    <property type="entry name" value="SepF-like_sf"/>
</dbReference>
<evidence type="ECO:0000313" key="6">
    <source>
        <dbReference type="Proteomes" id="UP000249008"/>
    </source>
</evidence>
<accession>A0AAX1TML1</accession>
<protein>
    <submittedName>
        <fullName evidence="5">Cell division protein SepF</fullName>
    </submittedName>
</protein>
<comment type="function">
    <text evidence="4">Cell division protein that is part of the divisome complex and is recruited early to the Z-ring. Probably stimulates Z-ring formation, perhaps through the cross-linking of FtsZ protofilaments. Its function overlaps with FtsA.</text>
</comment>
<reference evidence="5 6" key="1">
    <citation type="submission" date="2018-06" db="EMBL/GenBank/DDBJ databases">
        <authorList>
            <consortium name="Pathogen Informatics"/>
            <person name="Doyle S."/>
        </authorList>
    </citation>
    <scope>NUCLEOTIDE SEQUENCE [LARGE SCALE GENOMIC DNA]</scope>
    <source>
        <strain evidence="5 6">NCTC12112</strain>
    </source>
</reference>
<dbReference type="KEGG" id="ful:C4N20_15245"/>
<proteinExistence type="predicted"/>
<dbReference type="InterPro" id="IPR023052">
    <property type="entry name" value="Cell_div_SepF"/>
</dbReference>
<keyword evidence="3" id="KW-0131">Cell cycle</keyword>
<dbReference type="PANTHER" id="PTHR35798:SF1">
    <property type="entry name" value="CELL DIVISION PROTEIN SEPF"/>
    <property type="match status" value="1"/>
</dbReference>
<dbReference type="PANTHER" id="PTHR35798">
    <property type="entry name" value="CELL DIVISION PROTEIN SEPF"/>
    <property type="match status" value="1"/>
</dbReference>
<dbReference type="Gene3D" id="3.30.110.150">
    <property type="entry name" value="SepF-like protein"/>
    <property type="match status" value="1"/>
</dbReference>
<evidence type="ECO:0000256" key="3">
    <source>
        <dbReference type="ARBA" id="ARBA00023306"/>
    </source>
</evidence>
<gene>
    <name evidence="5" type="primary">sepF_1</name>
    <name evidence="5" type="ORF">NCTC12112_01626</name>
</gene>
<evidence type="ECO:0000256" key="2">
    <source>
        <dbReference type="ARBA" id="ARBA00023210"/>
    </source>
</evidence>